<dbReference type="OrthoDB" id="3527137at2759"/>
<sequence length="348" mass="38866">MNQTTFDPIKFIPPRDKETILNLPVLSVNAVGHEKLPLGGNHWCFYLAISDTESVSLDMIPTHTIPDTVNPKGSKGNLVVSRLDTLTPVSATKIVQLAVQSGLKVQDFVAAIEKEKRHQYEFNEIGQGCRTWVNDQMDLFIDSGLVIHAMQVVEAKRAVAKQYPEAIMFPVCVVFKTTRERSARYHPLPHGLDSNRALEVLHNHRLLSQHIWPSSRSRILDSNPTRTTVFVELSGLSLQATFTSTEDGVFVQEEDKLTVGIMVQWRLKPDPNHSSSTQPVQSQVVLEEVLSLSCFRPLGRFLKFVDNFNIKTKALIGLLERVANGDISMEDAPSAHSMCLVSGKEKSE</sequence>
<evidence type="ECO:0000313" key="2">
    <source>
        <dbReference type="EMBL" id="KAE8155339.1"/>
    </source>
</evidence>
<evidence type="ECO:0000259" key="1">
    <source>
        <dbReference type="Pfam" id="PF24968"/>
    </source>
</evidence>
<evidence type="ECO:0000313" key="3">
    <source>
        <dbReference type="Proteomes" id="UP000325780"/>
    </source>
</evidence>
<dbReference type="AlphaFoldDB" id="A0A5N6UA44"/>
<organism evidence="2 3">
    <name type="scientific">Aspergillus avenaceus</name>
    <dbReference type="NCBI Taxonomy" id="36643"/>
    <lineage>
        <taxon>Eukaryota</taxon>
        <taxon>Fungi</taxon>
        <taxon>Dikarya</taxon>
        <taxon>Ascomycota</taxon>
        <taxon>Pezizomycotina</taxon>
        <taxon>Eurotiomycetes</taxon>
        <taxon>Eurotiomycetidae</taxon>
        <taxon>Eurotiales</taxon>
        <taxon>Aspergillaceae</taxon>
        <taxon>Aspergillus</taxon>
        <taxon>Aspergillus subgen. Circumdati</taxon>
    </lineage>
</organism>
<protein>
    <recommendedName>
        <fullName evidence="1">DUF7770 domain-containing protein</fullName>
    </recommendedName>
</protein>
<proteinExistence type="predicted"/>
<dbReference type="InterPro" id="IPR056672">
    <property type="entry name" value="DUF7770"/>
</dbReference>
<feature type="domain" description="DUF7770" evidence="1">
    <location>
        <begin position="31"/>
        <end position="164"/>
    </location>
</feature>
<reference evidence="2 3" key="1">
    <citation type="submission" date="2019-04" db="EMBL/GenBank/DDBJ databases">
        <title>Friends and foes A comparative genomics study of 23 Aspergillus species from section Flavi.</title>
        <authorList>
            <consortium name="DOE Joint Genome Institute"/>
            <person name="Kjaerbolling I."/>
            <person name="Vesth T."/>
            <person name="Frisvad J.C."/>
            <person name="Nybo J.L."/>
            <person name="Theobald S."/>
            <person name="Kildgaard S."/>
            <person name="Isbrandt T."/>
            <person name="Kuo A."/>
            <person name="Sato A."/>
            <person name="Lyhne E.K."/>
            <person name="Kogle M.E."/>
            <person name="Wiebenga A."/>
            <person name="Kun R.S."/>
            <person name="Lubbers R.J."/>
            <person name="Makela M.R."/>
            <person name="Barry K."/>
            <person name="Chovatia M."/>
            <person name="Clum A."/>
            <person name="Daum C."/>
            <person name="Haridas S."/>
            <person name="He G."/>
            <person name="LaButti K."/>
            <person name="Lipzen A."/>
            <person name="Mondo S."/>
            <person name="Riley R."/>
            <person name="Salamov A."/>
            <person name="Simmons B.A."/>
            <person name="Magnuson J.K."/>
            <person name="Henrissat B."/>
            <person name="Mortensen U.H."/>
            <person name="Larsen T.O."/>
            <person name="Devries R.P."/>
            <person name="Grigoriev I.V."/>
            <person name="Machida M."/>
            <person name="Baker S.E."/>
            <person name="Andersen M.R."/>
        </authorList>
    </citation>
    <scope>NUCLEOTIDE SEQUENCE [LARGE SCALE GENOMIC DNA]</scope>
    <source>
        <strain evidence="2 3">IBT 18842</strain>
    </source>
</reference>
<accession>A0A5N6UA44</accession>
<dbReference type="Pfam" id="PF24968">
    <property type="entry name" value="DUF7770"/>
    <property type="match status" value="1"/>
</dbReference>
<dbReference type="EMBL" id="ML742023">
    <property type="protein sequence ID" value="KAE8155339.1"/>
    <property type="molecule type" value="Genomic_DNA"/>
</dbReference>
<name>A0A5N6UA44_ASPAV</name>
<gene>
    <name evidence="2" type="ORF">BDV25DRAFT_135088</name>
</gene>
<keyword evidence="3" id="KW-1185">Reference proteome</keyword>
<dbReference type="Proteomes" id="UP000325780">
    <property type="component" value="Unassembled WGS sequence"/>
</dbReference>